<reference evidence="1" key="1">
    <citation type="submission" date="2021-03" db="EMBL/GenBank/DDBJ databases">
        <authorList>
            <consortium name="DOE Joint Genome Institute"/>
            <person name="Ahrendt S."/>
            <person name="Looney B.P."/>
            <person name="Miyauchi S."/>
            <person name="Morin E."/>
            <person name="Drula E."/>
            <person name="Courty P.E."/>
            <person name="Chicoki N."/>
            <person name="Fauchery L."/>
            <person name="Kohler A."/>
            <person name="Kuo A."/>
            <person name="Labutti K."/>
            <person name="Pangilinan J."/>
            <person name="Lipzen A."/>
            <person name="Riley R."/>
            <person name="Andreopoulos W."/>
            <person name="He G."/>
            <person name="Johnson J."/>
            <person name="Barry K.W."/>
            <person name="Grigoriev I.V."/>
            <person name="Nagy L."/>
            <person name="Hibbett D."/>
            <person name="Henrissat B."/>
            <person name="Matheny P.B."/>
            <person name="Labbe J."/>
            <person name="Martin F."/>
        </authorList>
    </citation>
    <scope>NUCLEOTIDE SEQUENCE</scope>
    <source>
        <strain evidence="1">HHB10654</strain>
    </source>
</reference>
<dbReference type="EMBL" id="MU277234">
    <property type="protein sequence ID" value="KAI0058574.1"/>
    <property type="molecule type" value="Genomic_DNA"/>
</dbReference>
<accession>A0ACB8SQD5</accession>
<evidence type="ECO:0000313" key="1">
    <source>
        <dbReference type="EMBL" id="KAI0058574.1"/>
    </source>
</evidence>
<dbReference type="Proteomes" id="UP000814140">
    <property type="component" value="Unassembled WGS sequence"/>
</dbReference>
<sequence>MSSATVCTPEEYALSLPSAGNPDPPIYCLSRGQSIGLALTAESGFISVAAVLLLFLLLVRNVVRYNRLAPGGNWRLLKEPTDIYMLSLFCMDLVQALGAVLDVKWVREGKVYDGSFCTTQEKEYWCWVGERYRSERIAGEYLWLWTALFSSVLMYVPLYFWTQGFLSVDPHTWWRFRVHRRSASPGSPRALGMLAYPAVYSVLVLPLSIVRWITFRTGSAPSAATFVVIFLFSLSGACNVLLLLTTRPQLLLFTPPRPPTGARLPSPVRSRGMKDDDRTVRLGRLEEDSEWNLPESDRASAMSTFVSSDVEPPGGGNKVTAEV</sequence>
<keyword evidence="2" id="KW-1185">Reference proteome</keyword>
<reference evidence="1" key="2">
    <citation type="journal article" date="2022" name="New Phytol.">
        <title>Evolutionary transition to the ectomycorrhizal habit in the genomes of a hyperdiverse lineage of mushroom-forming fungi.</title>
        <authorList>
            <person name="Looney B."/>
            <person name="Miyauchi S."/>
            <person name="Morin E."/>
            <person name="Drula E."/>
            <person name="Courty P.E."/>
            <person name="Kohler A."/>
            <person name="Kuo A."/>
            <person name="LaButti K."/>
            <person name="Pangilinan J."/>
            <person name="Lipzen A."/>
            <person name="Riley R."/>
            <person name="Andreopoulos W."/>
            <person name="He G."/>
            <person name="Johnson J."/>
            <person name="Nolan M."/>
            <person name="Tritt A."/>
            <person name="Barry K.W."/>
            <person name="Grigoriev I.V."/>
            <person name="Nagy L.G."/>
            <person name="Hibbett D."/>
            <person name="Henrissat B."/>
            <person name="Matheny P.B."/>
            <person name="Labbe J."/>
            <person name="Martin F.M."/>
        </authorList>
    </citation>
    <scope>NUCLEOTIDE SEQUENCE</scope>
    <source>
        <strain evidence="1">HHB10654</strain>
    </source>
</reference>
<organism evidence="1 2">
    <name type="scientific">Artomyces pyxidatus</name>
    <dbReference type="NCBI Taxonomy" id="48021"/>
    <lineage>
        <taxon>Eukaryota</taxon>
        <taxon>Fungi</taxon>
        <taxon>Dikarya</taxon>
        <taxon>Basidiomycota</taxon>
        <taxon>Agaricomycotina</taxon>
        <taxon>Agaricomycetes</taxon>
        <taxon>Russulales</taxon>
        <taxon>Auriscalpiaceae</taxon>
        <taxon>Artomyces</taxon>
    </lineage>
</organism>
<proteinExistence type="predicted"/>
<evidence type="ECO:0000313" key="2">
    <source>
        <dbReference type="Proteomes" id="UP000814140"/>
    </source>
</evidence>
<comment type="caution">
    <text evidence="1">The sequence shown here is derived from an EMBL/GenBank/DDBJ whole genome shotgun (WGS) entry which is preliminary data.</text>
</comment>
<protein>
    <submittedName>
        <fullName evidence="1">Uncharacterized protein</fullName>
    </submittedName>
</protein>
<gene>
    <name evidence="1" type="ORF">BV25DRAFT_1840948</name>
</gene>
<name>A0ACB8SQD5_9AGAM</name>